<keyword evidence="9" id="KW-1185">Reference proteome</keyword>
<evidence type="ECO:0000256" key="4">
    <source>
        <dbReference type="SAM" id="MobiDB-lite"/>
    </source>
</evidence>
<evidence type="ECO:0000256" key="5">
    <source>
        <dbReference type="SAM" id="Phobius"/>
    </source>
</evidence>
<dbReference type="InterPro" id="IPR006143">
    <property type="entry name" value="RND_pump_MFP"/>
</dbReference>
<keyword evidence="5" id="KW-0472">Membrane</keyword>
<dbReference type="PRINTS" id="PR01490">
    <property type="entry name" value="RTXTOXIND"/>
</dbReference>
<dbReference type="EMBL" id="RSCK01000001">
    <property type="protein sequence ID" value="RUT14672.1"/>
    <property type="molecule type" value="Genomic_DNA"/>
</dbReference>
<comment type="caution">
    <text evidence="8">The sequence shown here is derived from an EMBL/GenBank/DDBJ whole genome shotgun (WGS) entry which is preliminary data.</text>
</comment>
<dbReference type="FunFam" id="2.40.30.170:FF:000010">
    <property type="entry name" value="Efflux RND transporter periplasmic adaptor subunit"/>
    <property type="match status" value="1"/>
</dbReference>
<dbReference type="GO" id="GO:0060003">
    <property type="term" value="P:copper ion export"/>
    <property type="evidence" value="ECO:0007669"/>
    <property type="project" value="TreeGrafter"/>
</dbReference>
<keyword evidence="5" id="KW-0812">Transmembrane</keyword>
<comment type="similarity">
    <text evidence="1">Belongs to the membrane fusion protein (MFP) (TC 8.A.1) family.</text>
</comment>
<dbReference type="Gene3D" id="2.40.50.100">
    <property type="match status" value="1"/>
</dbReference>
<feature type="compositionally biased region" description="Polar residues" evidence="4">
    <location>
        <begin position="481"/>
        <end position="490"/>
    </location>
</feature>
<evidence type="ECO:0000256" key="3">
    <source>
        <dbReference type="SAM" id="Coils"/>
    </source>
</evidence>
<feature type="region of interest" description="Disordered" evidence="4">
    <location>
        <begin position="529"/>
        <end position="591"/>
    </location>
</feature>
<dbReference type="GO" id="GO:0030313">
    <property type="term" value="C:cell envelope"/>
    <property type="evidence" value="ECO:0007669"/>
    <property type="project" value="TreeGrafter"/>
</dbReference>
<protein>
    <submittedName>
        <fullName evidence="8">Nickel-cobalt resistance protein</fullName>
    </submittedName>
</protein>
<organism evidence="8 9">
    <name type="scientific">Chroococcidiopsis cubana SAG 39.79</name>
    <dbReference type="NCBI Taxonomy" id="388085"/>
    <lineage>
        <taxon>Bacteria</taxon>
        <taxon>Bacillati</taxon>
        <taxon>Cyanobacteriota</taxon>
        <taxon>Cyanophyceae</taxon>
        <taxon>Chroococcidiopsidales</taxon>
        <taxon>Chroococcidiopsidaceae</taxon>
        <taxon>Chroococcidiopsis</taxon>
    </lineage>
</organism>
<evidence type="ECO:0000259" key="7">
    <source>
        <dbReference type="Pfam" id="PF25975"/>
    </source>
</evidence>
<name>A0AB37UUM8_9CYAN</name>
<accession>A0AB37UUM8</accession>
<dbReference type="InterPro" id="IPR058649">
    <property type="entry name" value="CzcB_C"/>
</dbReference>
<proteinExistence type="inferred from homology"/>
<dbReference type="Pfam" id="PF25975">
    <property type="entry name" value="CzcB_C"/>
    <property type="match status" value="1"/>
</dbReference>
<feature type="compositionally biased region" description="Polar residues" evidence="4">
    <location>
        <begin position="545"/>
        <end position="555"/>
    </location>
</feature>
<dbReference type="GO" id="GO:0016020">
    <property type="term" value="C:membrane"/>
    <property type="evidence" value="ECO:0007669"/>
    <property type="project" value="InterPro"/>
</dbReference>
<gene>
    <name evidence="8" type="ORF">DSM107010_02180</name>
</gene>
<dbReference type="InterPro" id="IPR051909">
    <property type="entry name" value="MFP_Cation_Efflux"/>
</dbReference>
<evidence type="ECO:0000313" key="9">
    <source>
        <dbReference type="Proteomes" id="UP000282574"/>
    </source>
</evidence>
<dbReference type="PANTHER" id="PTHR30097">
    <property type="entry name" value="CATION EFFLUX SYSTEM PROTEIN CUSB"/>
    <property type="match status" value="1"/>
</dbReference>
<dbReference type="GO" id="GO:0015679">
    <property type="term" value="P:plasma membrane copper ion transport"/>
    <property type="evidence" value="ECO:0007669"/>
    <property type="project" value="TreeGrafter"/>
</dbReference>
<feature type="compositionally biased region" description="Low complexity" evidence="4">
    <location>
        <begin position="463"/>
        <end position="479"/>
    </location>
</feature>
<keyword evidence="3" id="KW-0175">Coiled coil</keyword>
<evidence type="ECO:0000313" key="8">
    <source>
        <dbReference type="EMBL" id="RUT14672.1"/>
    </source>
</evidence>
<feature type="transmembrane region" description="Helical" evidence="5">
    <location>
        <begin position="495"/>
        <end position="519"/>
    </location>
</feature>
<dbReference type="Pfam" id="PF25954">
    <property type="entry name" value="Beta-barrel_RND_2"/>
    <property type="match status" value="1"/>
</dbReference>
<dbReference type="NCBIfam" id="TIGR01730">
    <property type="entry name" value="RND_mfp"/>
    <property type="match status" value="1"/>
</dbReference>
<dbReference type="SUPFAM" id="SSF111369">
    <property type="entry name" value="HlyD-like secretion proteins"/>
    <property type="match status" value="1"/>
</dbReference>
<feature type="coiled-coil region" evidence="3">
    <location>
        <begin position="143"/>
        <end position="256"/>
    </location>
</feature>
<dbReference type="Gene3D" id="2.40.420.20">
    <property type="match status" value="1"/>
</dbReference>
<dbReference type="InterPro" id="IPR058792">
    <property type="entry name" value="Beta-barrel_RND_2"/>
</dbReference>
<sequence>MLKSSRPQSSAPLRRLSGAIVSLAILIAPITVLAHGGHGDEFQGGGSEATQTTDSIPVDAETAKRLGIKVEPVNRQRLTVGLKTTGQIETLPNKQVEVTTPISGAKVAQLLVQPGAAVQAGQPVAVISTPDLVELRVTSQEKQAEARADLQKAQADLRLAQQNYQRFSQIAAAEIAQAQSQVDFAQEKSDKDQVLLTKGAIPRRQALESETQLAEAKAKLTAANSRRDVIAAEADLKRAQSEVEAAQSRLNLSTTAYQTRLQQLGAKANAQGLVTVTTPISGRVADREVTIGQSFQDAGGKLMTIVNDSRVYATANIYEKDLDKVKKGQPVKVTVASMPDRTFTGRITVIGSVVEGETRVVPVKAEIDNFSGVLKPGMFAQLEVLTDRTSTALLAIPSSAVVEANGKQMVYIQNGNAYQPAEVILGQTSGDMVEVKSGLFEGDAIVTQRAPQLYAQSLRGGSKEAPAADSAGEAEAPKASNEGTTPSATTAGAQFPWWLAGAAGGLAIGTAAFAAGAFWSGRRTKSQLVPASTGPAYEPHEYPNGNGSTKSTTYYTPKLDDRVESVSSDESSLMNDDRHTRSQQSEARDRK</sequence>
<feature type="domain" description="CzcB-like C-terminal circularly permuted SH3-like" evidence="7">
    <location>
        <begin position="394"/>
        <end position="448"/>
    </location>
</feature>
<dbReference type="PANTHER" id="PTHR30097:SF4">
    <property type="entry name" value="SLR6042 PROTEIN"/>
    <property type="match status" value="1"/>
</dbReference>
<dbReference type="GO" id="GO:0022857">
    <property type="term" value="F:transmembrane transporter activity"/>
    <property type="evidence" value="ECO:0007669"/>
    <property type="project" value="InterPro"/>
</dbReference>
<dbReference type="RefSeq" id="WP_106165897.1">
    <property type="nucleotide sequence ID" value="NZ_JAVKZF010000005.1"/>
</dbReference>
<feature type="region of interest" description="Disordered" evidence="4">
    <location>
        <begin position="458"/>
        <end position="490"/>
    </location>
</feature>
<evidence type="ECO:0000256" key="2">
    <source>
        <dbReference type="ARBA" id="ARBA00022448"/>
    </source>
</evidence>
<feature type="compositionally biased region" description="Basic and acidic residues" evidence="4">
    <location>
        <begin position="575"/>
        <end position="591"/>
    </location>
</feature>
<evidence type="ECO:0000259" key="6">
    <source>
        <dbReference type="Pfam" id="PF25954"/>
    </source>
</evidence>
<dbReference type="Proteomes" id="UP000282574">
    <property type="component" value="Unassembled WGS sequence"/>
</dbReference>
<reference evidence="8 9" key="1">
    <citation type="journal article" date="2019" name="Genome Biol. Evol.">
        <title>Day and night: Metabolic profiles and evolutionary relationships of six axenic non-marine cyanobacteria.</title>
        <authorList>
            <person name="Will S.E."/>
            <person name="Henke P."/>
            <person name="Boedeker C."/>
            <person name="Huang S."/>
            <person name="Brinkmann H."/>
            <person name="Rohde M."/>
            <person name="Jarek M."/>
            <person name="Friedl T."/>
            <person name="Seufert S."/>
            <person name="Schumacher M."/>
            <person name="Overmann J."/>
            <person name="Neumann-Schaal M."/>
            <person name="Petersen J."/>
        </authorList>
    </citation>
    <scope>NUCLEOTIDE SEQUENCE [LARGE SCALE GENOMIC DNA]</scope>
    <source>
        <strain evidence="8 9">SAG 39.79</strain>
    </source>
</reference>
<evidence type="ECO:0000256" key="1">
    <source>
        <dbReference type="ARBA" id="ARBA00009477"/>
    </source>
</evidence>
<feature type="domain" description="CusB-like beta-barrel" evidence="6">
    <location>
        <begin position="311"/>
        <end position="384"/>
    </location>
</feature>
<dbReference type="Gene3D" id="2.40.30.170">
    <property type="match status" value="1"/>
</dbReference>
<keyword evidence="5" id="KW-1133">Transmembrane helix</keyword>
<dbReference type="AlphaFoldDB" id="A0AB37UUM8"/>
<keyword evidence="2" id="KW-0813">Transport</keyword>